<organism evidence="1 2">
    <name type="scientific">Rhizobium rhizogenes</name>
    <name type="common">Agrobacterium rhizogenes</name>
    <dbReference type="NCBI Taxonomy" id="359"/>
    <lineage>
        <taxon>Bacteria</taxon>
        <taxon>Pseudomonadati</taxon>
        <taxon>Pseudomonadota</taxon>
        <taxon>Alphaproteobacteria</taxon>
        <taxon>Hyphomicrobiales</taxon>
        <taxon>Rhizobiaceae</taxon>
        <taxon>Rhizobium/Agrobacterium group</taxon>
        <taxon>Rhizobium</taxon>
    </lineage>
</organism>
<dbReference type="Gene3D" id="3.40.50.300">
    <property type="entry name" value="P-loop containing nucleotide triphosphate hydrolases"/>
    <property type="match status" value="1"/>
</dbReference>
<comment type="caution">
    <text evidence="1">The sequence shown here is derived from an EMBL/GenBank/DDBJ whole genome shotgun (WGS) entry which is preliminary data.</text>
</comment>
<dbReference type="InterPro" id="IPR027417">
    <property type="entry name" value="P-loop_NTPase"/>
</dbReference>
<dbReference type="EMBL" id="QDFR01000001">
    <property type="protein sequence ID" value="PVE56356.1"/>
    <property type="molecule type" value="Genomic_DNA"/>
</dbReference>
<dbReference type="AlphaFoldDB" id="A0AA92C5G5"/>
<accession>A0AA92C5G5</accession>
<gene>
    <name evidence="1" type="ORF">DC430_00725</name>
</gene>
<dbReference type="PIRSF" id="PIRSF009320">
    <property type="entry name" value="Nuc_binding_HP_1000"/>
    <property type="match status" value="1"/>
</dbReference>
<sequence>MPVITFANTKGGAGKTTAAVIIASELARLGHRVTLLDADPQQWTSRWYGLTKAQKNLSVISNVSDETIEGHIKGSKKRGGYVIVDLPGGRSPLMAKAIGFANHVLIPVQGCAMDAVGGAEVLGLLKDLADRCDIHIPHSVILTRISPIITTRSMQAVKSLLAEKMVHVMGTPLVERAAYRDMFVTGGAPHMMDPERVSNLDKACENAQALALDVLSLVPAKTVATKSAKAAGAKAVASKPAKKAA</sequence>
<dbReference type="Proteomes" id="UP000244335">
    <property type="component" value="Unassembled WGS sequence"/>
</dbReference>
<dbReference type="RefSeq" id="WP_116493705.1">
    <property type="nucleotide sequence ID" value="NZ_QDFR01000001.1"/>
</dbReference>
<evidence type="ECO:0000313" key="1">
    <source>
        <dbReference type="EMBL" id="PVE56356.1"/>
    </source>
</evidence>
<reference evidence="1 2" key="1">
    <citation type="submission" date="2018-04" db="EMBL/GenBank/DDBJ databases">
        <authorList>
            <person name="Hagen T."/>
        </authorList>
    </citation>
    <scope>NUCLEOTIDE SEQUENCE [LARGE SCALE GENOMIC DNA]</scope>
    <source>
        <strain evidence="1 2">TPD7009</strain>
    </source>
</reference>
<dbReference type="PANTHER" id="PTHR13696:SF96">
    <property type="entry name" value="COBQ_COBB_MIND_PARA NUCLEOTIDE BINDING DOMAIN-CONTAINING PROTEIN"/>
    <property type="match status" value="1"/>
</dbReference>
<dbReference type="InterPro" id="IPR009744">
    <property type="entry name" value="VirC1"/>
</dbReference>
<evidence type="ECO:0000313" key="2">
    <source>
        <dbReference type="Proteomes" id="UP000244335"/>
    </source>
</evidence>
<dbReference type="CDD" id="cd02042">
    <property type="entry name" value="ParAB_family"/>
    <property type="match status" value="1"/>
</dbReference>
<dbReference type="SUPFAM" id="SSF52540">
    <property type="entry name" value="P-loop containing nucleoside triphosphate hydrolases"/>
    <property type="match status" value="1"/>
</dbReference>
<protein>
    <submittedName>
        <fullName evidence="1">Chromosome partitioning protein ParA</fullName>
    </submittedName>
</protein>
<name>A0AA92C5G5_RHIRH</name>
<dbReference type="InterPro" id="IPR050678">
    <property type="entry name" value="DNA_Partitioning_ATPase"/>
</dbReference>
<dbReference type="Pfam" id="PF07015">
    <property type="entry name" value="VirC1"/>
    <property type="match status" value="1"/>
</dbReference>
<proteinExistence type="predicted"/>
<dbReference type="PANTHER" id="PTHR13696">
    <property type="entry name" value="P-LOOP CONTAINING NUCLEOSIDE TRIPHOSPHATE HYDROLASE"/>
    <property type="match status" value="1"/>
</dbReference>